<dbReference type="OrthoDB" id="542221at2759"/>
<dbReference type="Gene3D" id="3.30.70.270">
    <property type="match status" value="2"/>
</dbReference>
<dbReference type="Pfam" id="PF17919">
    <property type="entry name" value="RT_RNaseH_2"/>
    <property type="match status" value="1"/>
</dbReference>
<dbReference type="InterPro" id="IPR043128">
    <property type="entry name" value="Rev_trsase/Diguanyl_cyclase"/>
</dbReference>
<protein>
    <submittedName>
        <fullName evidence="2">Retrovirus-related Pol polyprotein from transposon opus</fullName>
    </submittedName>
</protein>
<dbReference type="Proteomes" id="UP000257109">
    <property type="component" value="Unassembled WGS sequence"/>
</dbReference>
<dbReference type="EMBL" id="QJKJ01004051">
    <property type="protein sequence ID" value="RDX95754.1"/>
    <property type="molecule type" value="Genomic_DNA"/>
</dbReference>
<dbReference type="PANTHER" id="PTHR24559">
    <property type="entry name" value="TRANSPOSON TY3-I GAG-POL POLYPROTEIN"/>
    <property type="match status" value="1"/>
</dbReference>
<dbReference type="Gene3D" id="3.10.10.10">
    <property type="entry name" value="HIV Type 1 Reverse Transcriptase, subunit A, domain 1"/>
    <property type="match status" value="1"/>
</dbReference>
<dbReference type="AlphaFoldDB" id="A0A371GYY5"/>
<dbReference type="InterPro" id="IPR053134">
    <property type="entry name" value="RNA-dir_DNA_polymerase"/>
</dbReference>
<keyword evidence="3" id="KW-1185">Reference proteome</keyword>
<dbReference type="InterPro" id="IPR000477">
    <property type="entry name" value="RT_dom"/>
</dbReference>
<accession>A0A371GYY5</accession>
<sequence length="325" mass="37324">MVRKPSNKWRMCIDYRDLNNACLKDPYLLPSIDALMDGALGYGLLNFMDAYSGYNQIQMHPCDEFNTAFMMDEGNFCYKGMPFGLKNEGATYKRLIDHIFKEHIEVYVDDMVVKSETEVGHADSLPSIFGVLRKHQLKLNPKKCLFGVRADKFLGFMLTQRGIEANPKKCNAIINMGSPRSVKEVQQLAKRNMTLSRFLSRLAEKSASIFQYLRKIERFKWTDDCKAAFQELKVMLAAPPIITRSIIGKPMYVYMYVSNNVVSSIIIQEGEGEQKLIYYVSKALQGAKQRYQKIKKVALAIITTTRKLRSYFQSHLVVCRTDLLI</sequence>
<dbReference type="CDD" id="cd01647">
    <property type="entry name" value="RT_LTR"/>
    <property type="match status" value="1"/>
</dbReference>
<dbReference type="SUPFAM" id="SSF56672">
    <property type="entry name" value="DNA/RNA polymerases"/>
    <property type="match status" value="1"/>
</dbReference>
<proteinExistence type="predicted"/>
<gene>
    <name evidence="2" type="primary">pol</name>
    <name evidence="2" type="ORF">CR513_21667</name>
</gene>
<evidence type="ECO:0000259" key="1">
    <source>
        <dbReference type="PROSITE" id="PS50878"/>
    </source>
</evidence>
<organism evidence="2 3">
    <name type="scientific">Mucuna pruriens</name>
    <name type="common">Velvet bean</name>
    <name type="synonym">Dolichos pruriens</name>
    <dbReference type="NCBI Taxonomy" id="157652"/>
    <lineage>
        <taxon>Eukaryota</taxon>
        <taxon>Viridiplantae</taxon>
        <taxon>Streptophyta</taxon>
        <taxon>Embryophyta</taxon>
        <taxon>Tracheophyta</taxon>
        <taxon>Spermatophyta</taxon>
        <taxon>Magnoliopsida</taxon>
        <taxon>eudicotyledons</taxon>
        <taxon>Gunneridae</taxon>
        <taxon>Pentapetalae</taxon>
        <taxon>rosids</taxon>
        <taxon>fabids</taxon>
        <taxon>Fabales</taxon>
        <taxon>Fabaceae</taxon>
        <taxon>Papilionoideae</taxon>
        <taxon>50 kb inversion clade</taxon>
        <taxon>NPAAA clade</taxon>
        <taxon>indigoferoid/millettioid clade</taxon>
        <taxon>Phaseoleae</taxon>
        <taxon>Mucuna</taxon>
    </lineage>
</organism>
<evidence type="ECO:0000313" key="2">
    <source>
        <dbReference type="EMBL" id="RDX95754.1"/>
    </source>
</evidence>
<feature type="domain" description="Reverse transcriptase" evidence="1">
    <location>
        <begin position="1"/>
        <end position="158"/>
    </location>
</feature>
<dbReference type="PROSITE" id="PS50878">
    <property type="entry name" value="RT_POL"/>
    <property type="match status" value="1"/>
</dbReference>
<feature type="non-terminal residue" evidence="2">
    <location>
        <position position="1"/>
    </location>
</feature>
<evidence type="ECO:0000313" key="3">
    <source>
        <dbReference type="Proteomes" id="UP000257109"/>
    </source>
</evidence>
<dbReference type="Pfam" id="PF00078">
    <property type="entry name" value="RVT_1"/>
    <property type="match status" value="1"/>
</dbReference>
<comment type="caution">
    <text evidence="2">The sequence shown here is derived from an EMBL/GenBank/DDBJ whole genome shotgun (WGS) entry which is preliminary data.</text>
</comment>
<name>A0A371GYY5_MUCPR</name>
<reference evidence="2" key="1">
    <citation type="submission" date="2018-05" db="EMBL/GenBank/DDBJ databases">
        <title>Draft genome of Mucuna pruriens seed.</title>
        <authorList>
            <person name="Nnadi N.E."/>
            <person name="Vos R."/>
            <person name="Hasami M.H."/>
            <person name="Devisetty U.K."/>
            <person name="Aguiy J.C."/>
        </authorList>
    </citation>
    <scope>NUCLEOTIDE SEQUENCE [LARGE SCALE GENOMIC DNA]</scope>
    <source>
        <strain evidence="2">JCA_2017</strain>
    </source>
</reference>
<dbReference type="PANTHER" id="PTHR24559:SF430">
    <property type="entry name" value="RNA-DIRECTED DNA POLYMERASE"/>
    <property type="match status" value="1"/>
</dbReference>
<dbReference type="InterPro" id="IPR043502">
    <property type="entry name" value="DNA/RNA_pol_sf"/>
</dbReference>
<dbReference type="InterPro" id="IPR041577">
    <property type="entry name" value="RT_RNaseH_2"/>
</dbReference>